<evidence type="ECO:0000256" key="4">
    <source>
        <dbReference type="SAM" id="SignalP"/>
    </source>
</evidence>
<keyword evidence="2" id="KW-0456">Lyase</keyword>
<feature type="chain" id="PRO_5032483504" evidence="4">
    <location>
        <begin position="22"/>
        <end position="319"/>
    </location>
</feature>
<feature type="signal peptide" evidence="4">
    <location>
        <begin position="1"/>
        <end position="21"/>
    </location>
</feature>
<feature type="region of interest" description="Disordered" evidence="3">
    <location>
        <begin position="297"/>
        <end position="319"/>
    </location>
</feature>
<dbReference type="InterPro" id="IPR002762">
    <property type="entry name" value="CbiX-like"/>
</dbReference>
<protein>
    <submittedName>
        <fullName evidence="5">Sirohydrochlorin ferrochelatase</fullName>
    </submittedName>
</protein>
<keyword evidence="6" id="KW-1185">Reference proteome</keyword>
<dbReference type="Gene3D" id="3.40.50.1400">
    <property type="match status" value="2"/>
</dbReference>
<accession>A0A841GRZ6</accession>
<dbReference type="EMBL" id="JACHIA010000003">
    <property type="protein sequence ID" value="MBB6069960.1"/>
    <property type="molecule type" value="Genomic_DNA"/>
</dbReference>
<keyword evidence="4" id="KW-0732">Signal</keyword>
<evidence type="ECO:0000256" key="1">
    <source>
        <dbReference type="ARBA" id="ARBA00022723"/>
    </source>
</evidence>
<dbReference type="Proteomes" id="UP000582837">
    <property type="component" value="Unassembled WGS sequence"/>
</dbReference>
<dbReference type="GO" id="GO:0046872">
    <property type="term" value="F:metal ion binding"/>
    <property type="evidence" value="ECO:0007669"/>
    <property type="project" value="UniProtKB-KW"/>
</dbReference>
<comment type="caution">
    <text evidence="5">The sequence shown here is derived from an EMBL/GenBank/DDBJ whole genome shotgun (WGS) entry which is preliminary data.</text>
</comment>
<name>A0A841GRZ6_9BACT</name>
<dbReference type="GO" id="GO:0016829">
    <property type="term" value="F:lyase activity"/>
    <property type="evidence" value="ECO:0007669"/>
    <property type="project" value="UniProtKB-KW"/>
</dbReference>
<gene>
    <name evidence="5" type="ORF">HNQ61_001577</name>
</gene>
<organism evidence="5 6">
    <name type="scientific">Longimicrobium terrae</name>
    <dbReference type="NCBI Taxonomy" id="1639882"/>
    <lineage>
        <taxon>Bacteria</taxon>
        <taxon>Pseudomonadati</taxon>
        <taxon>Gemmatimonadota</taxon>
        <taxon>Longimicrobiia</taxon>
        <taxon>Longimicrobiales</taxon>
        <taxon>Longimicrobiaceae</taxon>
        <taxon>Longimicrobium</taxon>
    </lineage>
</organism>
<sequence length="319" mass="33814">MSRRIGGTLVAALLCLAPALAAQDGPVGTLLIAHGGGPAWDAQVQTIAGLVNTGGPVEVSFLMGPGAATHRFQDAARKLEQGGAKSIVVVPMLVSSHSGHYQQIRWLAAQTDTLDDEMQHHLHMSGIERATVRVPIRMSRAIDDSPEVARVLAERALAIATAPRRQALFIVGHGPNSAEDHADWMRNLRPIADSVRAATGFRDVKIGLVRDDAPAEVRAEAVRAIRETIELQHMATGQPVVVVPVLISTGSVSREKLPRDLAGLPMIYRGDALLPHPGLARWVEARVRQTVAAPAAQTAAVPQTAQPVTPAPAAGAHHH</sequence>
<dbReference type="RefSeq" id="WP_170039575.1">
    <property type="nucleotide sequence ID" value="NZ_JABDTL010000002.1"/>
</dbReference>
<dbReference type="AlphaFoldDB" id="A0A841GRZ6"/>
<reference evidence="5 6" key="1">
    <citation type="submission" date="2020-08" db="EMBL/GenBank/DDBJ databases">
        <title>Genomic Encyclopedia of Type Strains, Phase IV (KMG-IV): sequencing the most valuable type-strain genomes for metagenomic binning, comparative biology and taxonomic classification.</title>
        <authorList>
            <person name="Goeker M."/>
        </authorList>
    </citation>
    <scope>NUCLEOTIDE SEQUENCE [LARGE SCALE GENOMIC DNA]</scope>
    <source>
        <strain evidence="5 6">DSM 29007</strain>
    </source>
</reference>
<proteinExistence type="predicted"/>
<evidence type="ECO:0000313" key="6">
    <source>
        <dbReference type="Proteomes" id="UP000582837"/>
    </source>
</evidence>
<evidence type="ECO:0000256" key="2">
    <source>
        <dbReference type="ARBA" id="ARBA00023239"/>
    </source>
</evidence>
<dbReference type="SUPFAM" id="SSF53800">
    <property type="entry name" value="Chelatase"/>
    <property type="match status" value="2"/>
</dbReference>
<keyword evidence="1" id="KW-0479">Metal-binding</keyword>
<dbReference type="Pfam" id="PF01903">
    <property type="entry name" value="CbiX"/>
    <property type="match status" value="1"/>
</dbReference>
<evidence type="ECO:0000313" key="5">
    <source>
        <dbReference type="EMBL" id="MBB6069960.1"/>
    </source>
</evidence>
<evidence type="ECO:0000256" key="3">
    <source>
        <dbReference type="SAM" id="MobiDB-lite"/>
    </source>
</evidence>